<feature type="transmembrane region" description="Helical" evidence="1">
    <location>
        <begin position="31"/>
        <end position="51"/>
    </location>
</feature>
<sequence length="56" mass="5761">MNGYGVAAKALAILAGDGIAWLLTLTGMRPLLACALAAVLIVGSFNLGNWLCDRAE</sequence>
<evidence type="ECO:0000256" key="1">
    <source>
        <dbReference type="SAM" id="Phobius"/>
    </source>
</evidence>
<proteinExistence type="predicted"/>
<evidence type="ECO:0000313" key="3">
    <source>
        <dbReference type="Proteomes" id="UP000029273"/>
    </source>
</evidence>
<dbReference type="RefSeq" id="WP_236717234.1">
    <property type="nucleotide sequence ID" value="NZ_JQSG02000001.1"/>
</dbReference>
<accession>A0A1A6C8C6</accession>
<reference evidence="2 3" key="1">
    <citation type="journal article" date="2014" name="Genome Announc.">
        <title>Draft Genome Sequence of the Iron-Oxidizing, Acidophilic, and Halotolerant 'Thiobacillus prosperus' Type Strain DSM 5130.</title>
        <authorList>
            <person name="Ossandon F.J."/>
            <person name="Cardenas J.P."/>
            <person name="Corbett M."/>
            <person name="Quatrini R."/>
            <person name="Holmes D.S."/>
            <person name="Watkin E."/>
        </authorList>
    </citation>
    <scope>NUCLEOTIDE SEQUENCE [LARGE SCALE GENOMIC DNA]</scope>
    <source>
        <strain evidence="2 3">DSM 5130</strain>
    </source>
</reference>
<organism evidence="2 3">
    <name type="scientific">Acidihalobacter prosperus</name>
    <dbReference type="NCBI Taxonomy" id="160660"/>
    <lineage>
        <taxon>Bacteria</taxon>
        <taxon>Pseudomonadati</taxon>
        <taxon>Pseudomonadota</taxon>
        <taxon>Gammaproteobacteria</taxon>
        <taxon>Chromatiales</taxon>
        <taxon>Ectothiorhodospiraceae</taxon>
        <taxon>Acidihalobacter</taxon>
    </lineage>
</organism>
<gene>
    <name evidence="2" type="ORF">Thpro_020515</name>
</gene>
<name>A0A1A6C8C6_9GAMM</name>
<keyword evidence="1" id="KW-0472">Membrane</keyword>
<dbReference type="AlphaFoldDB" id="A0A1A6C8C6"/>
<dbReference type="Proteomes" id="UP000029273">
    <property type="component" value="Unassembled WGS sequence"/>
</dbReference>
<comment type="caution">
    <text evidence="2">The sequence shown here is derived from an EMBL/GenBank/DDBJ whole genome shotgun (WGS) entry which is preliminary data.</text>
</comment>
<protein>
    <submittedName>
        <fullName evidence="2">Uncharacterized protein</fullName>
    </submittedName>
</protein>
<dbReference type="EMBL" id="JQSG02000001">
    <property type="protein sequence ID" value="OBS10799.1"/>
    <property type="molecule type" value="Genomic_DNA"/>
</dbReference>
<keyword evidence="3" id="KW-1185">Reference proteome</keyword>
<evidence type="ECO:0000313" key="2">
    <source>
        <dbReference type="EMBL" id="OBS10799.1"/>
    </source>
</evidence>
<keyword evidence="1" id="KW-1133">Transmembrane helix</keyword>
<keyword evidence="1" id="KW-0812">Transmembrane</keyword>